<dbReference type="RefSeq" id="WP_072284860.1">
    <property type="nucleotide sequence ID" value="NZ_CP015519.1"/>
</dbReference>
<keyword evidence="7 8" id="KW-0472">Membrane</keyword>
<feature type="domain" description="RCK C-terminal" evidence="10">
    <location>
        <begin position="570"/>
        <end position="655"/>
    </location>
</feature>
<dbReference type="GO" id="GO:0006813">
    <property type="term" value="P:potassium ion transport"/>
    <property type="evidence" value="ECO:0007669"/>
    <property type="project" value="UniProtKB-KW"/>
</dbReference>
<dbReference type="InterPro" id="IPR038770">
    <property type="entry name" value="Na+/solute_symporter_sf"/>
</dbReference>
<keyword evidence="6 8" id="KW-1133">Transmembrane helix</keyword>
<evidence type="ECO:0000256" key="4">
    <source>
        <dbReference type="ARBA" id="ARBA00022538"/>
    </source>
</evidence>
<reference evidence="11 12" key="1">
    <citation type="journal article" date="2017" name="Genome Announc.">
        <title>Complete Genome Sequences of Two Acetylene-Fermenting Pelobacter acetylenicus Strains.</title>
        <authorList>
            <person name="Sutton J.M."/>
            <person name="Baesman S.M."/>
            <person name="Fierst J.L."/>
            <person name="Poret-Peterson A.T."/>
            <person name="Oremland R.S."/>
            <person name="Dunlap D.S."/>
            <person name="Akob D.M."/>
        </authorList>
    </citation>
    <scope>NUCLEOTIDE SEQUENCE [LARGE SCALE GENOMIC DNA]</scope>
    <source>
        <strain evidence="11 12">SFB93</strain>
    </source>
</reference>
<feature type="transmembrane region" description="Helical" evidence="8">
    <location>
        <begin position="177"/>
        <end position="200"/>
    </location>
</feature>
<feature type="transmembrane region" description="Helical" evidence="8">
    <location>
        <begin position="269"/>
        <end position="287"/>
    </location>
</feature>
<feature type="transmembrane region" description="Helical" evidence="8">
    <location>
        <begin position="220"/>
        <end position="249"/>
    </location>
</feature>
<evidence type="ECO:0000256" key="5">
    <source>
        <dbReference type="ARBA" id="ARBA00022692"/>
    </source>
</evidence>
<dbReference type="Pfam" id="PF02254">
    <property type="entry name" value="TrkA_N"/>
    <property type="match status" value="1"/>
</dbReference>
<sequence length="664" mass="72458">MTELVFLQDMLILLALALANAWLFSRLKQSPIIGYLATGMLVGPYGFHLIKGLHEVEVLAEIGVILLLFTIGLEFPFARILRLRRLMLIGGTAQVALSIPLIWAACRFLGLSNGAAWALGMALALSSTAIVLKLLIEQGEMDTIHGRVSLAILLVQDLCVVFFLVLLPFLSEGAGQFSWLAIVNAIGLMGGLSLFVRYLLKPLLRGVLRTSSPELFRLTLLTLVLGTAWVTSLAGFSLALGAFLAGLFLAESDYSHQAMADILPFRDTFLAIFFVSMGMLVDVRMLAHSWHLVLGFLLVLSLLKIGTAGVAALFARCPLRVSLAAGLILFQVGEFSFVLLKQASSLGLVDPQPYQLALSVIAMSMVVTPLLVPRAPALAATIANLLGHKGGKMEAETLERTANLEGHVIIVGYGLSGRNVGGILHEMQIPHLFIELNSESVRNGRRDGEFIVYGDATAPPVLEELGIKRARALVLAVNDPGALSRAIRAGRELNPDLYILARTRYRAELDYLRDLGADEVIPDELEASLQLSSYLLRRFGIAEGRILQHLTQLRRAHYSQLRSPRQGASTEAPTLSVLEGGQVEYQAVPGDSPCLGRTLAEMAFRSRTGAMVLGVLRRERTLYNVSPDFQLEQGDTLILLGNDEEIQRVRQLLHGICSWEKTCE</sequence>
<evidence type="ECO:0008006" key="13">
    <source>
        <dbReference type="Google" id="ProtNLM"/>
    </source>
</evidence>
<keyword evidence="4" id="KW-0630">Potassium</keyword>
<feature type="transmembrane region" description="Helical" evidence="8">
    <location>
        <begin position="148"/>
        <end position="171"/>
    </location>
</feature>
<protein>
    <recommendedName>
        <fullName evidence="13">Potassium transporter KefB</fullName>
    </recommendedName>
</protein>
<keyword evidence="4" id="KW-0633">Potassium transport</keyword>
<dbReference type="KEGG" id="pef:A7E78_13955"/>
<dbReference type="Pfam" id="PF00999">
    <property type="entry name" value="Na_H_Exchanger"/>
    <property type="match status" value="1"/>
</dbReference>
<evidence type="ECO:0000259" key="10">
    <source>
        <dbReference type="PROSITE" id="PS51202"/>
    </source>
</evidence>
<keyword evidence="4" id="KW-0406">Ion transport</keyword>
<comment type="subcellular location">
    <subcellularLocation>
        <location evidence="1">Membrane</location>
        <topology evidence="1">Multi-pass membrane protein</topology>
    </subcellularLocation>
</comment>
<dbReference type="InterPro" id="IPR006153">
    <property type="entry name" value="Cation/H_exchanger_TM"/>
</dbReference>
<dbReference type="Proteomes" id="UP000182517">
    <property type="component" value="Chromosome"/>
</dbReference>
<evidence type="ECO:0000256" key="7">
    <source>
        <dbReference type="ARBA" id="ARBA00023136"/>
    </source>
</evidence>
<evidence type="ECO:0000256" key="3">
    <source>
        <dbReference type="ARBA" id="ARBA00022448"/>
    </source>
</evidence>
<feature type="transmembrane region" description="Helical" evidence="8">
    <location>
        <begin position="6"/>
        <end position="25"/>
    </location>
</feature>
<evidence type="ECO:0000313" key="12">
    <source>
        <dbReference type="Proteomes" id="UP000182517"/>
    </source>
</evidence>
<feature type="transmembrane region" description="Helical" evidence="8">
    <location>
        <begin position="32"/>
        <end position="50"/>
    </location>
</feature>
<feature type="transmembrane region" description="Helical" evidence="8">
    <location>
        <begin position="294"/>
        <end position="315"/>
    </location>
</feature>
<feature type="transmembrane region" description="Helical" evidence="8">
    <location>
        <begin position="88"/>
        <end position="110"/>
    </location>
</feature>
<dbReference type="SUPFAM" id="SSF116726">
    <property type="entry name" value="TrkA C-terminal domain-like"/>
    <property type="match status" value="1"/>
</dbReference>
<dbReference type="Gene3D" id="1.20.1530.20">
    <property type="match status" value="1"/>
</dbReference>
<dbReference type="InterPro" id="IPR003148">
    <property type="entry name" value="RCK_N"/>
</dbReference>
<evidence type="ECO:0000256" key="8">
    <source>
        <dbReference type="SAM" id="Phobius"/>
    </source>
</evidence>
<dbReference type="InterPro" id="IPR036721">
    <property type="entry name" value="RCK_C_sf"/>
</dbReference>
<evidence type="ECO:0000313" key="11">
    <source>
        <dbReference type="EMBL" id="APG28836.1"/>
    </source>
</evidence>
<name>A0A1L3GSA8_9BACT</name>
<feature type="transmembrane region" description="Helical" evidence="8">
    <location>
        <begin position="62"/>
        <end position="81"/>
    </location>
</feature>
<dbReference type="Gene3D" id="3.30.70.1450">
    <property type="entry name" value="Regulator of K+ conductance, C-terminal domain"/>
    <property type="match status" value="1"/>
</dbReference>
<keyword evidence="5 8" id="KW-0812">Transmembrane</keyword>
<dbReference type="GO" id="GO:0016020">
    <property type="term" value="C:membrane"/>
    <property type="evidence" value="ECO:0007669"/>
    <property type="project" value="UniProtKB-SubCell"/>
</dbReference>
<dbReference type="STRING" id="1842532.A7E78_13955"/>
<evidence type="ECO:0000256" key="6">
    <source>
        <dbReference type="ARBA" id="ARBA00022989"/>
    </source>
</evidence>
<evidence type="ECO:0000256" key="1">
    <source>
        <dbReference type="ARBA" id="ARBA00004141"/>
    </source>
</evidence>
<feature type="transmembrane region" description="Helical" evidence="8">
    <location>
        <begin position="116"/>
        <end position="136"/>
    </location>
</feature>
<dbReference type="OrthoDB" id="9781411at2"/>
<dbReference type="SUPFAM" id="SSF51735">
    <property type="entry name" value="NAD(P)-binding Rossmann-fold domains"/>
    <property type="match status" value="1"/>
</dbReference>
<dbReference type="InterPro" id="IPR006037">
    <property type="entry name" value="RCK_C"/>
</dbReference>
<dbReference type="GO" id="GO:0015297">
    <property type="term" value="F:antiporter activity"/>
    <property type="evidence" value="ECO:0007669"/>
    <property type="project" value="InterPro"/>
</dbReference>
<keyword evidence="12" id="KW-1185">Reference proteome</keyword>
<dbReference type="PROSITE" id="PS51202">
    <property type="entry name" value="RCK_C"/>
    <property type="match status" value="1"/>
</dbReference>
<dbReference type="Gene3D" id="3.40.50.720">
    <property type="entry name" value="NAD(P)-binding Rossmann-like Domain"/>
    <property type="match status" value="1"/>
</dbReference>
<dbReference type="GO" id="GO:1902600">
    <property type="term" value="P:proton transmembrane transport"/>
    <property type="evidence" value="ECO:0007669"/>
    <property type="project" value="InterPro"/>
</dbReference>
<dbReference type="PROSITE" id="PS51201">
    <property type="entry name" value="RCK_N"/>
    <property type="match status" value="1"/>
</dbReference>
<dbReference type="EMBL" id="CP015519">
    <property type="protein sequence ID" value="APG28836.1"/>
    <property type="molecule type" value="Genomic_DNA"/>
</dbReference>
<dbReference type="InterPro" id="IPR036291">
    <property type="entry name" value="NAD(P)-bd_dom_sf"/>
</dbReference>
<dbReference type="GO" id="GO:0008324">
    <property type="term" value="F:monoatomic cation transmembrane transporter activity"/>
    <property type="evidence" value="ECO:0007669"/>
    <property type="project" value="InterPro"/>
</dbReference>
<accession>A0A1L3GSA8</accession>
<feature type="domain" description="RCK N-terminal" evidence="9">
    <location>
        <begin position="405"/>
        <end position="522"/>
    </location>
</feature>
<dbReference type="AlphaFoldDB" id="A0A1L3GSA8"/>
<keyword evidence="3" id="KW-0813">Transport</keyword>
<gene>
    <name evidence="11" type="ORF">A7E78_13955</name>
</gene>
<dbReference type="PANTHER" id="PTHR42751:SF3">
    <property type="entry name" value="SODIUM_GLUTAMATE SYMPORTER"/>
    <property type="match status" value="1"/>
</dbReference>
<dbReference type="PANTHER" id="PTHR42751">
    <property type="entry name" value="SODIUM/HYDROGEN EXCHANGER FAMILY/TRKA DOMAIN PROTEIN"/>
    <property type="match status" value="1"/>
</dbReference>
<evidence type="ECO:0000256" key="2">
    <source>
        <dbReference type="ARBA" id="ARBA00005551"/>
    </source>
</evidence>
<comment type="similarity">
    <text evidence="2">Belongs to the monovalent cation:proton antiporter 2 (CPA2) transporter (TC 2.A.37) family.</text>
</comment>
<proteinExistence type="inferred from homology"/>
<organism evidence="11 12">
    <name type="scientific">Syntrophotalea acetylenivorans</name>
    <dbReference type="NCBI Taxonomy" id="1842532"/>
    <lineage>
        <taxon>Bacteria</taxon>
        <taxon>Pseudomonadati</taxon>
        <taxon>Thermodesulfobacteriota</taxon>
        <taxon>Desulfuromonadia</taxon>
        <taxon>Desulfuromonadales</taxon>
        <taxon>Syntrophotaleaceae</taxon>
        <taxon>Syntrophotalea</taxon>
    </lineage>
</organism>
<evidence type="ECO:0000259" key="9">
    <source>
        <dbReference type="PROSITE" id="PS51201"/>
    </source>
</evidence>
<dbReference type="Pfam" id="PF02080">
    <property type="entry name" value="TrkA_C"/>
    <property type="match status" value="1"/>
</dbReference>